<sequence length="172" mass="19255">MMVGREMEQQQEGPKNFNKSERGPPCRVPSLPCGWRGGVRSGDLWRMSYTLPLKTMTNGAHLSEGMGCPNTKSLMKVKSVTNSHYSVKAALTIQMANLSISAPYQKRCSYFLSNASEPDSAAIRRDSEMGSSGIALYAKWESVAARRRINRSRDFLLISYQTYPTLPVLLWL</sequence>
<dbReference type="Proteomes" id="UP001054837">
    <property type="component" value="Unassembled WGS sequence"/>
</dbReference>
<dbReference type="EMBL" id="BPLQ01003607">
    <property type="protein sequence ID" value="GIY01778.1"/>
    <property type="molecule type" value="Genomic_DNA"/>
</dbReference>
<dbReference type="AlphaFoldDB" id="A0AAV4PW28"/>
<keyword evidence="3" id="KW-1185">Reference proteome</keyword>
<name>A0AAV4PW28_9ARAC</name>
<gene>
    <name evidence="2" type="ORF">CDAR_256911</name>
</gene>
<comment type="caution">
    <text evidence="2">The sequence shown here is derived from an EMBL/GenBank/DDBJ whole genome shotgun (WGS) entry which is preliminary data.</text>
</comment>
<evidence type="ECO:0000313" key="3">
    <source>
        <dbReference type="Proteomes" id="UP001054837"/>
    </source>
</evidence>
<protein>
    <submittedName>
        <fullName evidence="2">Uncharacterized protein</fullName>
    </submittedName>
</protein>
<evidence type="ECO:0000313" key="2">
    <source>
        <dbReference type="EMBL" id="GIY01778.1"/>
    </source>
</evidence>
<accession>A0AAV4PW28</accession>
<proteinExistence type="predicted"/>
<organism evidence="2 3">
    <name type="scientific">Caerostris darwini</name>
    <dbReference type="NCBI Taxonomy" id="1538125"/>
    <lineage>
        <taxon>Eukaryota</taxon>
        <taxon>Metazoa</taxon>
        <taxon>Ecdysozoa</taxon>
        <taxon>Arthropoda</taxon>
        <taxon>Chelicerata</taxon>
        <taxon>Arachnida</taxon>
        <taxon>Araneae</taxon>
        <taxon>Araneomorphae</taxon>
        <taxon>Entelegynae</taxon>
        <taxon>Araneoidea</taxon>
        <taxon>Araneidae</taxon>
        <taxon>Caerostris</taxon>
    </lineage>
</organism>
<reference evidence="2 3" key="1">
    <citation type="submission" date="2021-06" db="EMBL/GenBank/DDBJ databases">
        <title>Caerostris darwini draft genome.</title>
        <authorList>
            <person name="Kono N."/>
            <person name="Arakawa K."/>
        </authorList>
    </citation>
    <scope>NUCLEOTIDE SEQUENCE [LARGE SCALE GENOMIC DNA]</scope>
</reference>
<evidence type="ECO:0000256" key="1">
    <source>
        <dbReference type="SAM" id="MobiDB-lite"/>
    </source>
</evidence>
<feature type="region of interest" description="Disordered" evidence="1">
    <location>
        <begin position="1"/>
        <end position="25"/>
    </location>
</feature>